<proteinExistence type="predicted"/>
<protein>
    <submittedName>
        <fullName evidence="1">Uncharacterized protein</fullName>
    </submittedName>
</protein>
<name>W1PA21_AMBTC</name>
<sequence length="85" mass="9531">MVKECPLSDLAAKVATVRDCTLKVVGYDKGVFDQFEDLLMKLDHWGTEALQQELEVHTLCGPQLATQHQGVLKGYEEEKRALLSN</sequence>
<keyword evidence="2" id="KW-1185">Reference proteome</keyword>
<dbReference type="EMBL" id="KI393866">
    <property type="protein sequence ID" value="ERN06732.1"/>
    <property type="molecule type" value="Genomic_DNA"/>
</dbReference>
<evidence type="ECO:0000313" key="1">
    <source>
        <dbReference type="EMBL" id="ERN06732.1"/>
    </source>
</evidence>
<organism evidence="1 2">
    <name type="scientific">Amborella trichopoda</name>
    <dbReference type="NCBI Taxonomy" id="13333"/>
    <lineage>
        <taxon>Eukaryota</taxon>
        <taxon>Viridiplantae</taxon>
        <taxon>Streptophyta</taxon>
        <taxon>Embryophyta</taxon>
        <taxon>Tracheophyta</taxon>
        <taxon>Spermatophyta</taxon>
        <taxon>Magnoliopsida</taxon>
        <taxon>Amborellales</taxon>
        <taxon>Amborellaceae</taxon>
        <taxon>Amborella</taxon>
    </lineage>
</organism>
<dbReference type="AlphaFoldDB" id="W1PA21"/>
<dbReference type="Gramene" id="ERN06732">
    <property type="protein sequence ID" value="ERN06732"/>
    <property type="gene ID" value="AMTR_s00005p00061430"/>
</dbReference>
<evidence type="ECO:0000313" key="2">
    <source>
        <dbReference type="Proteomes" id="UP000017836"/>
    </source>
</evidence>
<reference evidence="2" key="1">
    <citation type="journal article" date="2013" name="Science">
        <title>The Amborella genome and the evolution of flowering plants.</title>
        <authorList>
            <consortium name="Amborella Genome Project"/>
        </authorList>
    </citation>
    <scope>NUCLEOTIDE SEQUENCE [LARGE SCALE GENOMIC DNA]</scope>
</reference>
<gene>
    <name evidence="1" type="ORF">AMTR_s00005p00061430</name>
</gene>
<dbReference type="HOGENOM" id="CLU_2515637_0_0_1"/>
<accession>W1PA21</accession>
<dbReference type="Proteomes" id="UP000017836">
    <property type="component" value="Unassembled WGS sequence"/>
</dbReference>